<gene>
    <name evidence="2" type="ORF">CLG94_03030</name>
</gene>
<evidence type="ECO:0000313" key="3">
    <source>
        <dbReference type="Proteomes" id="UP000241436"/>
    </source>
</evidence>
<reference evidence="3" key="2">
    <citation type="journal article" date="2018" name="Environ. Microbiol.">
        <title>Bloom of a denitrifying methanotroph, 'Candidatus Methylomirabilis limnetica', in a deep stratified lake.</title>
        <authorList>
            <person name="Graf J.S."/>
            <person name="Mayr M.J."/>
            <person name="Marchant H.K."/>
            <person name="Tienken D."/>
            <person name="Hach P.F."/>
            <person name="Brand A."/>
            <person name="Schubert C.J."/>
            <person name="Kuypers M.M."/>
            <person name="Milucka J."/>
        </authorList>
    </citation>
    <scope>NUCLEOTIDE SEQUENCE [LARGE SCALE GENOMIC DNA]</scope>
    <source>
        <strain evidence="3">Zug</strain>
    </source>
</reference>
<dbReference type="AlphaFoldDB" id="A0A2T4U002"/>
<dbReference type="OrthoDB" id="7282227at2"/>
<dbReference type="RefSeq" id="WP_107561422.1">
    <property type="nucleotide sequence ID" value="NZ_NVQC01000013.1"/>
</dbReference>
<dbReference type="EMBL" id="NVQC01000013">
    <property type="protein sequence ID" value="PTL36671.1"/>
    <property type="molecule type" value="Genomic_DNA"/>
</dbReference>
<sequence>MLRREGLHTSHLCIWRKQQRAGNLTRLSPAKRGPASKEKNPLAAKVAALEKESRRLKASAERAEALLEVQKKSRSCWGSS</sequence>
<evidence type="ECO:0000313" key="2">
    <source>
        <dbReference type="EMBL" id="PTL36671.1"/>
    </source>
</evidence>
<comment type="caution">
    <text evidence="2">The sequence shown here is derived from an EMBL/GenBank/DDBJ whole genome shotgun (WGS) entry which is preliminary data.</text>
</comment>
<accession>A0A2T4U002</accession>
<keyword evidence="3" id="KW-1185">Reference proteome</keyword>
<feature type="region of interest" description="Disordered" evidence="1">
    <location>
        <begin position="23"/>
        <end position="43"/>
    </location>
</feature>
<proteinExistence type="predicted"/>
<evidence type="ECO:0008006" key="4">
    <source>
        <dbReference type="Google" id="ProtNLM"/>
    </source>
</evidence>
<name>A0A2T4U002_9BACT</name>
<reference evidence="2 3" key="1">
    <citation type="submission" date="2017-09" db="EMBL/GenBank/DDBJ databases">
        <title>Bloom of a denitrifying methanotroph, Candidatus Methylomirabilis limnetica, in a deep stratified lake.</title>
        <authorList>
            <person name="Graf J.S."/>
            <person name="Marchant H.K."/>
            <person name="Tienken D."/>
            <person name="Hach P.F."/>
            <person name="Brand A."/>
            <person name="Schubert C.J."/>
            <person name="Kuypers M.M."/>
            <person name="Milucka J."/>
        </authorList>
    </citation>
    <scope>NUCLEOTIDE SEQUENCE [LARGE SCALE GENOMIC DNA]</scope>
    <source>
        <strain evidence="2 3">Zug</strain>
    </source>
</reference>
<organism evidence="2 3">
    <name type="scientific">Candidatus Methylomirabilis limnetica</name>
    <dbReference type="NCBI Taxonomy" id="2033718"/>
    <lineage>
        <taxon>Bacteria</taxon>
        <taxon>Candidatus Methylomirabilota</taxon>
        <taxon>Candidatus Methylomirabilia</taxon>
        <taxon>Candidatus Methylomirabilales</taxon>
        <taxon>Candidatus Methylomirabilaceae</taxon>
        <taxon>Candidatus Methylomirabilis</taxon>
    </lineage>
</organism>
<protein>
    <recommendedName>
        <fullName evidence="4">Transposase</fullName>
    </recommendedName>
</protein>
<evidence type="ECO:0000256" key="1">
    <source>
        <dbReference type="SAM" id="MobiDB-lite"/>
    </source>
</evidence>
<dbReference type="Proteomes" id="UP000241436">
    <property type="component" value="Unassembled WGS sequence"/>
</dbReference>